<evidence type="ECO:0000259" key="6">
    <source>
        <dbReference type="PROSITE" id="PS51767"/>
    </source>
</evidence>
<keyword evidence="8" id="KW-1185">Reference proteome</keyword>
<dbReference type="SUPFAM" id="SSF50630">
    <property type="entry name" value="Acid proteases"/>
    <property type="match status" value="1"/>
</dbReference>
<dbReference type="PANTHER" id="PTHR13683:SF316">
    <property type="entry name" value="ASPARTYL PROTEASE APCB1"/>
    <property type="match status" value="1"/>
</dbReference>
<dbReference type="Pfam" id="PF14543">
    <property type="entry name" value="TAXi_N"/>
    <property type="match status" value="1"/>
</dbReference>
<dbReference type="FunFam" id="2.40.70.10:FF:000015">
    <property type="entry name" value="Aspartyl protease family protein"/>
    <property type="match status" value="1"/>
</dbReference>
<evidence type="ECO:0000256" key="1">
    <source>
        <dbReference type="ARBA" id="ARBA00007447"/>
    </source>
</evidence>
<comment type="similarity">
    <text evidence="1">Belongs to the peptidase A1 family.</text>
</comment>
<evidence type="ECO:0000256" key="3">
    <source>
        <dbReference type="ARBA" id="ARBA00022750"/>
    </source>
</evidence>
<dbReference type="Pfam" id="PF14541">
    <property type="entry name" value="TAXi_C"/>
    <property type="match status" value="1"/>
</dbReference>
<dbReference type="PROSITE" id="PS51767">
    <property type="entry name" value="PEPTIDASE_A1"/>
    <property type="match status" value="1"/>
</dbReference>
<dbReference type="InterPro" id="IPR001461">
    <property type="entry name" value="Aspartic_peptidase_A1"/>
</dbReference>
<dbReference type="PANTHER" id="PTHR13683">
    <property type="entry name" value="ASPARTYL PROTEASES"/>
    <property type="match status" value="1"/>
</dbReference>
<name>A0A4Y7KPN2_PAPSO</name>
<proteinExistence type="inferred from homology"/>
<feature type="active site" evidence="5">
    <location>
        <position position="423"/>
    </location>
</feature>
<keyword evidence="4" id="KW-0378">Hydrolase</keyword>
<dbReference type="InterPro" id="IPR001969">
    <property type="entry name" value="Aspartic_peptidase_AS"/>
</dbReference>
<keyword evidence="2" id="KW-0645">Protease</keyword>
<dbReference type="GO" id="GO:0006508">
    <property type="term" value="P:proteolysis"/>
    <property type="evidence" value="ECO:0007669"/>
    <property type="project" value="UniProtKB-KW"/>
</dbReference>
<dbReference type="InterPro" id="IPR032861">
    <property type="entry name" value="TAXi_N"/>
</dbReference>
<sequence>MESSAESQEQQQPQLTVIITLPPINNPSKGKTITSILTHPFSTTLEQQSQQDENQLPIQQSLPIPQPEHRFNSFTRFFLTNSNRVLGLLGLSLLGLLLCNTYSSLTTVYELKSPEDKNDNKTREFQSFVFPLFHKYTNSGSIPRDVEFKLGKFVNRETVMSAIGDGIQQQKKISTSSLVESSAILPVKGNVYPHGLYYTLLHVGNPGNTYYLDMDTGSDLTWIQCDAPCKRCAKGPNPLYKPAKGNILPPKDKLCAHVQSNHNRESCESCQHCSYEIEYADLSSSVGILARDSLHLTVANGTLVKPNFVLGCAYNQQGQLSVSPARTDGILGLSRASISLPSQLASQGVIQNVVGHCIASGAESDGYMFLGDEPVPRRGMTWVPMLNIPSIDLFHTEIVKLTYGGRQLSLDESGNNGGRVVFDSGSSYTYFPNKAYSGLIASLEDSFHEELVQDVSDPTLPLCWRAKYPIRSLEDVKALFKPLTFQFGSRWWIMSSKMKIPPEGYLIISSKGNVCLGILDGSEVLDEPMILLGGTVFSCKQCIEKKENKQEKQYLLAILQILKIKHDPDMTYTMKNEVRDKFGEGFI</sequence>
<dbReference type="STRING" id="3469.A0A4Y7KPN2"/>
<dbReference type="GO" id="GO:0004190">
    <property type="term" value="F:aspartic-type endopeptidase activity"/>
    <property type="evidence" value="ECO:0007669"/>
    <property type="project" value="UniProtKB-KW"/>
</dbReference>
<dbReference type="Gramene" id="RZC74816">
    <property type="protein sequence ID" value="RZC74816"/>
    <property type="gene ID" value="C5167_050296"/>
</dbReference>
<dbReference type="Gene3D" id="2.40.70.10">
    <property type="entry name" value="Acid Proteases"/>
    <property type="match status" value="2"/>
</dbReference>
<evidence type="ECO:0000256" key="4">
    <source>
        <dbReference type="ARBA" id="ARBA00022801"/>
    </source>
</evidence>
<feature type="domain" description="Peptidase A1" evidence="6">
    <location>
        <begin position="197"/>
        <end position="557"/>
    </location>
</feature>
<evidence type="ECO:0000256" key="5">
    <source>
        <dbReference type="PIRSR" id="PIRSR601461-1"/>
    </source>
</evidence>
<organism evidence="7 8">
    <name type="scientific">Papaver somniferum</name>
    <name type="common">Opium poppy</name>
    <dbReference type="NCBI Taxonomy" id="3469"/>
    <lineage>
        <taxon>Eukaryota</taxon>
        <taxon>Viridiplantae</taxon>
        <taxon>Streptophyta</taxon>
        <taxon>Embryophyta</taxon>
        <taxon>Tracheophyta</taxon>
        <taxon>Spermatophyta</taxon>
        <taxon>Magnoliopsida</taxon>
        <taxon>Ranunculales</taxon>
        <taxon>Papaveraceae</taxon>
        <taxon>Papaveroideae</taxon>
        <taxon>Papaver</taxon>
    </lineage>
</organism>
<dbReference type="AlphaFoldDB" id="A0A4Y7KPN2"/>
<evidence type="ECO:0000256" key="2">
    <source>
        <dbReference type="ARBA" id="ARBA00022670"/>
    </source>
</evidence>
<reference evidence="7 8" key="1">
    <citation type="journal article" date="2018" name="Science">
        <title>The opium poppy genome and morphinan production.</title>
        <authorList>
            <person name="Guo L."/>
            <person name="Winzer T."/>
            <person name="Yang X."/>
            <person name="Li Y."/>
            <person name="Ning Z."/>
            <person name="He Z."/>
            <person name="Teodor R."/>
            <person name="Lu Y."/>
            <person name="Bowser T.A."/>
            <person name="Graham I.A."/>
            <person name="Ye K."/>
        </authorList>
    </citation>
    <scope>NUCLEOTIDE SEQUENCE [LARGE SCALE GENOMIC DNA]</scope>
    <source>
        <strain evidence="8">cv. HN1</strain>
        <tissue evidence="7">Leaves</tissue>
    </source>
</reference>
<keyword evidence="3" id="KW-0064">Aspartyl protease</keyword>
<dbReference type="InterPro" id="IPR033121">
    <property type="entry name" value="PEPTIDASE_A1"/>
</dbReference>
<accession>A0A4Y7KPN2</accession>
<protein>
    <recommendedName>
        <fullName evidence="6">Peptidase A1 domain-containing protein</fullName>
    </recommendedName>
</protein>
<dbReference type="PROSITE" id="PS00141">
    <property type="entry name" value="ASP_PROTEASE"/>
    <property type="match status" value="1"/>
</dbReference>
<dbReference type="InterPro" id="IPR021109">
    <property type="entry name" value="Peptidase_aspartic_dom_sf"/>
</dbReference>
<evidence type="ECO:0000313" key="7">
    <source>
        <dbReference type="EMBL" id="RZC74816.1"/>
    </source>
</evidence>
<dbReference type="OMA" id="CRQCDYE"/>
<gene>
    <name evidence="7" type="ORF">C5167_050296</name>
</gene>
<dbReference type="Proteomes" id="UP000316621">
    <property type="component" value="Chromosome 8"/>
</dbReference>
<feature type="active site" evidence="5">
    <location>
        <position position="215"/>
    </location>
</feature>
<dbReference type="EMBL" id="CM010722">
    <property type="protein sequence ID" value="RZC74816.1"/>
    <property type="molecule type" value="Genomic_DNA"/>
</dbReference>
<dbReference type="InterPro" id="IPR032799">
    <property type="entry name" value="TAXi_C"/>
</dbReference>
<evidence type="ECO:0000313" key="8">
    <source>
        <dbReference type="Proteomes" id="UP000316621"/>
    </source>
</evidence>